<dbReference type="Proteomes" id="UP000784294">
    <property type="component" value="Unassembled WGS sequence"/>
</dbReference>
<comment type="caution">
    <text evidence="1">The sequence shown here is derived from an EMBL/GenBank/DDBJ whole genome shotgun (WGS) entry which is preliminary data.</text>
</comment>
<name>A0A3S5FEZ9_9PLAT</name>
<organism evidence="1 2">
    <name type="scientific">Protopolystoma xenopodis</name>
    <dbReference type="NCBI Taxonomy" id="117903"/>
    <lineage>
        <taxon>Eukaryota</taxon>
        <taxon>Metazoa</taxon>
        <taxon>Spiralia</taxon>
        <taxon>Lophotrochozoa</taxon>
        <taxon>Platyhelminthes</taxon>
        <taxon>Monogenea</taxon>
        <taxon>Polyopisthocotylea</taxon>
        <taxon>Polystomatidea</taxon>
        <taxon>Polystomatidae</taxon>
        <taxon>Protopolystoma</taxon>
    </lineage>
</organism>
<gene>
    <name evidence="1" type="ORF">PXEA_LOCUS22007</name>
</gene>
<evidence type="ECO:0000313" key="1">
    <source>
        <dbReference type="EMBL" id="VEL28567.1"/>
    </source>
</evidence>
<accession>A0A3S5FEZ9</accession>
<protein>
    <submittedName>
        <fullName evidence="1">Uncharacterized protein</fullName>
    </submittedName>
</protein>
<reference evidence="1" key="1">
    <citation type="submission" date="2018-11" db="EMBL/GenBank/DDBJ databases">
        <authorList>
            <consortium name="Pathogen Informatics"/>
        </authorList>
    </citation>
    <scope>NUCLEOTIDE SEQUENCE</scope>
</reference>
<sequence>MRSSASSCQYDQFGLKFVPAICTRTLLVTSDICTLGHLSTLVSLLIISELVISLPSVVAWLKQKKCASLILLASISISSSALRKSVESNRVGASKALEEEVCSVLASPNTIHGASKSSGFKKQMTRRLKYHIFLMLAVTK</sequence>
<proteinExistence type="predicted"/>
<keyword evidence="2" id="KW-1185">Reference proteome</keyword>
<evidence type="ECO:0000313" key="2">
    <source>
        <dbReference type="Proteomes" id="UP000784294"/>
    </source>
</evidence>
<dbReference type="EMBL" id="CAAALY010095998">
    <property type="protein sequence ID" value="VEL28567.1"/>
    <property type="molecule type" value="Genomic_DNA"/>
</dbReference>
<dbReference type="AlphaFoldDB" id="A0A3S5FEZ9"/>